<gene>
    <name evidence="5" type="ORF">TTRE_0000491301</name>
</gene>
<dbReference type="EMBL" id="HG806062">
    <property type="protein sequence ID" value="CDW56631.1"/>
    <property type="molecule type" value="Genomic_DNA"/>
</dbReference>
<dbReference type="SUPFAM" id="SSF46689">
    <property type="entry name" value="Homeodomain-like"/>
    <property type="match status" value="2"/>
</dbReference>
<evidence type="ECO:0000256" key="1">
    <source>
        <dbReference type="ARBA" id="ARBA00004123"/>
    </source>
</evidence>
<accession>A0A077Z8X6</accession>
<feature type="domain" description="HTH CENPB-type" evidence="4">
    <location>
        <begin position="55"/>
        <end position="128"/>
    </location>
</feature>
<evidence type="ECO:0000313" key="5">
    <source>
        <dbReference type="EMBL" id="CDW56631.1"/>
    </source>
</evidence>
<dbReference type="SMART" id="SM00674">
    <property type="entry name" value="CENPB"/>
    <property type="match status" value="1"/>
</dbReference>
<evidence type="ECO:0000256" key="2">
    <source>
        <dbReference type="ARBA" id="ARBA00023125"/>
    </source>
</evidence>
<dbReference type="InterPro" id="IPR009057">
    <property type="entry name" value="Homeodomain-like_sf"/>
</dbReference>
<dbReference type="Pfam" id="PF03221">
    <property type="entry name" value="HTH_Tnp_Tc5"/>
    <property type="match status" value="1"/>
</dbReference>
<dbReference type="InterPro" id="IPR006600">
    <property type="entry name" value="HTH_CenpB_DNA-bd_dom"/>
</dbReference>
<keyword evidence="2" id="KW-0238">DNA-binding</keyword>
<name>A0A077Z8X6_TRITR</name>
<protein>
    <submittedName>
        <fullName evidence="5">HTH Tnp Tc5 and BrkDBD domain containing protein</fullName>
    </submittedName>
</protein>
<evidence type="ECO:0000313" key="6">
    <source>
        <dbReference type="Proteomes" id="UP000030665"/>
    </source>
</evidence>
<sequence>MARRSYDADFKLEVVKTAKETNNAQAARKYGVSRKMVIDWRRQEEALKKMPKKQRARRSGIAHWPELENSLAEWVRQQRQIGCIIRMADMKDQAMSWAHCNPHLSYGFAATTGWCSRFMRRKNLVLRRRKKVAGKLPADLEDKLDDTEDHRLPGNDEDRA</sequence>
<dbReference type="PROSITE" id="PS51253">
    <property type="entry name" value="HTH_CENPB"/>
    <property type="match status" value="1"/>
</dbReference>
<dbReference type="OrthoDB" id="5859979at2759"/>
<dbReference type="GO" id="GO:0005634">
    <property type="term" value="C:nucleus"/>
    <property type="evidence" value="ECO:0007669"/>
    <property type="project" value="UniProtKB-SubCell"/>
</dbReference>
<reference evidence="5" key="2">
    <citation type="submission" date="2014-03" db="EMBL/GenBank/DDBJ databases">
        <title>The whipworm genome and dual-species transcriptomics of an intimate host-pathogen interaction.</title>
        <authorList>
            <person name="Foth B.J."/>
            <person name="Tsai I.J."/>
            <person name="Reid A.J."/>
            <person name="Bancroft A.J."/>
            <person name="Nichol S."/>
            <person name="Tracey A."/>
            <person name="Holroyd N."/>
            <person name="Cotton J.A."/>
            <person name="Stanley E.J."/>
            <person name="Zarowiecki M."/>
            <person name="Liu J.Z."/>
            <person name="Huckvale T."/>
            <person name="Cooper P.J."/>
            <person name="Grencis R.K."/>
            <person name="Berriman M."/>
        </authorList>
    </citation>
    <scope>NUCLEOTIDE SEQUENCE [LARGE SCALE GENOMIC DNA]</scope>
</reference>
<feature type="region of interest" description="Disordered" evidence="3">
    <location>
        <begin position="137"/>
        <end position="160"/>
    </location>
</feature>
<dbReference type="Proteomes" id="UP000030665">
    <property type="component" value="Unassembled WGS sequence"/>
</dbReference>
<dbReference type="STRING" id="36087.A0A077Z8X6"/>
<dbReference type="InterPro" id="IPR018586">
    <property type="entry name" value="Brinker_DNA-bd"/>
</dbReference>
<keyword evidence="6" id="KW-1185">Reference proteome</keyword>
<dbReference type="Gene3D" id="1.10.10.60">
    <property type="entry name" value="Homeodomain-like"/>
    <property type="match status" value="2"/>
</dbReference>
<dbReference type="Pfam" id="PF09607">
    <property type="entry name" value="BrkDBD"/>
    <property type="match status" value="1"/>
</dbReference>
<evidence type="ECO:0000256" key="3">
    <source>
        <dbReference type="SAM" id="MobiDB-lite"/>
    </source>
</evidence>
<dbReference type="GO" id="GO:0003677">
    <property type="term" value="F:DNA binding"/>
    <property type="evidence" value="ECO:0007669"/>
    <property type="project" value="UniProtKB-KW"/>
</dbReference>
<dbReference type="AlphaFoldDB" id="A0A077Z8X6"/>
<organism evidence="5 6">
    <name type="scientific">Trichuris trichiura</name>
    <name type="common">Whipworm</name>
    <name type="synonym">Trichocephalus trichiurus</name>
    <dbReference type="NCBI Taxonomy" id="36087"/>
    <lineage>
        <taxon>Eukaryota</taxon>
        <taxon>Metazoa</taxon>
        <taxon>Ecdysozoa</taxon>
        <taxon>Nematoda</taxon>
        <taxon>Enoplea</taxon>
        <taxon>Dorylaimia</taxon>
        <taxon>Trichinellida</taxon>
        <taxon>Trichuridae</taxon>
        <taxon>Trichuris</taxon>
    </lineage>
</organism>
<feature type="compositionally biased region" description="Basic and acidic residues" evidence="3">
    <location>
        <begin position="148"/>
        <end position="160"/>
    </location>
</feature>
<comment type="subcellular location">
    <subcellularLocation>
        <location evidence="1">Nucleus</location>
    </subcellularLocation>
</comment>
<proteinExistence type="predicted"/>
<reference evidence="5" key="1">
    <citation type="submission" date="2014-01" db="EMBL/GenBank/DDBJ databases">
        <authorList>
            <person name="Aslett M."/>
        </authorList>
    </citation>
    <scope>NUCLEOTIDE SEQUENCE</scope>
</reference>
<evidence type="ECO:0000259" key="4">
    <source>
        <dbReference type="PROSITE" id="PS51253"/>
    </source>
</evidence>